<dbReference type="PROSITE" id="PS01050">
    <property type="entry name" value="YJEF_C_2"/>
    <property type="match status" value="1"/>
</dbReference>
<comment type="similarity">
    <text evidence="18">Belongs to the NnrE/AIBP family.</text>
</comment>
<feature type="binding site" evidence="18">
    <location>
        <position position="151"/>
    </location>
    <ligand>
        <name>(6S)-NADPHX</name>
        <dbReference type="ChEBI" id="CHEBI:64076"/>
    </ligand>
</feature>
<evidence type="ECO:0000256" key="3">
    <source>
        <dbReference type="ARBA" id="ARBA00006001"/>
    </source>
</evidence>
<comment type="caution">
    <text evidence="18">Lacks conserved residue(s) required for the propagation of feature annotation.</text>
</comment>
<comment type="similarity">
    <text evidence="4 19">In the C-terminal section; belongs to the NnrD/CARKD family.</text>
</comment>
<dbReference type="InterPro" id="IPR029056">
    <property type="entry name" value="Ribokinase-like"/>
</dbReference>
<dbReference type="SUPFAM" id="SSF64153">
    <property type="entry name" value="YjeF N-terminal domain-like"/>
    <property type="match status" value="1"/>
</dbReference>
<evidence type="ECO:0000256" key="11">
    <source>
        <dbReference type="ARBA" id="ARBA00023235"/>
    </source>
</evidence>
<sequence>MLELLTAKEMSEADRLTAERGVPGYDLMQNAGDAVADEVFRRFPQAESVSVLCGPGNNGGDGFVAAHALQQKGYRVRLGLLGSLEKLPADAAAHAKRWQGKVEPLSEALLDDADVVIDAIFGAGLARPIEGDIATLVEALNDSDIPAIAVDVPTGIDGTTGAVRGVAVEAEATVTFFRLKPGHLLLPGRLYCGEITLADIGILESTLEDIAPRAYANEPSLWLGDFPWPEPGGHKYSRGHAVIVSGPADATGAARLAARGALRVGAGLVTVASPEDALSINASQLTAIMVRSVDGAKDLAELLSDTRKNAVVLGPGLGVGKAACKMVQAALESPAAVVVDADGLTSFADAPEKLFKAVKARQAPTVFTPHMGEFARLFPDLSPKEGGDPASKLDAAREAAKASGAVIALKGSDTVVAAPDGRASINADASPWLATAGTGDVLAGMIGGLMAQEMLDEAMPAFEAVSAAVWLHGAAARAFGPGLISEDVPEMLPDVFRELLSL</sequence>
<dbReference type="RefSeq" id="WP_379089667.1">
    <property type="nucleotide sequence ID" value="NZ_JBHTJO010000001.1"/>
</dbReference>
<evidence type="ECO:0000256" key="7">
    <source>
        <dbReference type="ARBA" id="ARBA00022840"/>
    </source>
</evidence>
<feature type="binding site" evidence="17">
    <location>
        <position position="316"/>
    </location>
    <ligand>
        <name>(6S)-NADPHX</name>
        <dbReference type="ChEBI" id="CHEBI:64076"/>
    </ligand>
</feature>
<keyword evidence="10 17" id="KW-0520">NAD</keyword>
<evidence type="ECO:0000256" key="12">
    <source>
        <dbReference type="ARBA" id="ARBA00023239"/>
    </source>
</evidence>
<keyword evidence="5 18" id="KW-0479">Metal-binding</keyword>
<evidence type="ECO:0000259" key="20">
    <source>
        <dbReference type="PROSITE" id="PS51383"/>
    </source>
</evidence>
<feature type="binding site" evidence="17">
    <location>
        <position position="370"/>
    </location>
    <ligand>
        <name>(6S)-NADPHX</name>
        <dbReference type="ChEBI" id="CHEBI:64076"/>
    </ligand>
</feature>
<dbReference type="InterPro" id="IPR004443">
    <property type="entry name" value="YjeF_N_dom"/>
</dbReference>
<feature type="binding site" evidence="17">
    <location>
        <position position="439"/>
    </location>
    <ligand>
        <name>AMP</name>
        <dbReference type="ChEBI" id="CHEBI:456215"/>
    </ligand>
</feature>
<dbReference type="HAMAP" id="MF_01966">
    <property type="entry name" value="NADHX_epimerase"/>
    <property type="match status" value="1"/>
</dbReference>
<dbReference type="CDD" id="cd01171">
    <property type="entry name" value="YXKO-related"/>
    <property type="match status" value="1"/>
</dbReference>
<dbReference type="NCBIfam" id="TIGR00197">
    <property type="entry name" value="yjeF_nterm"/>
    <property type="match status" value="1"/>
</dbReference>
<feature type="binding site" evidence="18">
    <location>
        <position position="58"/>
    </location>
    <ligand>
        <name>K(+)</name>
        <dbReference type="ChEBI" id="CHEBI:29103"/>
    </ligand>
</feature>
<dbReference type="EC" id="4.2.1.136" evidence="19"/>
<feature type="domain" description="YjeF C-terminal" evidence="20">
    <location>
        <begin position="218"/>
        <end position="499"/>
    </location>
</feature>
<dbReference type="Pfam" id="PF01256">
    <property type="entry name" value="Carb_kinase"/>
    <property type="match status" value="1"/>
</dbReference>
<dbReference type="InterPro" id="IPR030677">
    <property type="entry name" value="Nnr"/>
</dbReference>
<dbReference type="Proteomes" id="UP001597102">
    <property type="component" value="Unassembled WGS sequence"/>
</dbReference>
<evidence type="ECO:0000256" key="14">
    <source>
        <dbReference type="ARBA" id="ARBA00025153"/>
    </source>
</evidence>
<comment type="caution">
    <text evidence="22">The sequence shown here is derived from an EMBL/GenBank/DDBJ whole genome shotgun (WGS) entry which is preliminary data.</text>
</comment>
<dbReference type="PANTHER" id="PTHR12592:SF0">
    <property type="entry name" value="ATP-DEPENDENT (S)-NAD(P)H-HYDRATE DEHYDRATASE"/>
    <property type="match status" value="1"/>
</dbReference>
<dbReference type="EMBL" id="JBHTJO010000001">
    <property type="protein sequence ID" value="MFD0987560.1"/>
    <property type="molecule type" value="Genomic_DNA"/>
</dbReference>
<feature type="binding site" evidence="18">
    <location>
        <begin position="57"/>
        <end position="61"/>
    </location>
    <ligand>
        <name>(6S)-NADPHX</name>
        <dbReference type="ChEBI" id="CHEBI:64076"/>
    </ligand>
</feature>
<dbReference type="PROSITE" id="PS51385">
    <property type="entry name" value="YJEF_N"/>
    <property type="match status" value="1"/>
</dbReference>
<evidence type="ECO:0000313" key="23">
    <source>
        <dbReference type="Proteomes" id="UP001597102"/>
    </source>
</evidence>
<keyword evidence="11 18" id="KW-0413">Isomerase</keyword>
<comment type="catalytic activity">
    <reaction evidence="2 18 19">
        <text>(6R)-NADPHX = (6S)-NADPHX</text>
        <dbReference type="Rhea" id="RHEA:32227"/>
        <dbReference type="ChEBI" id="CHEBI:64076"/>
        <dbReference type="ChEBI" id="CHEBI:64077"/>
        <dbReference type="EC" id="5.1.99.6"/>
    </reaction>
</comment>
<dbReference type="SUPFAM" id="SSF53613">
    <property type="entry name" value="Ribokinase-like"/>
    <property type="match status" value="1"/>
</dbReference>
<comment type="cofactor">
    <cofactor evidence="17">
        <name>Mg(2+)</name>
        <dbReference type="ChEBI" id="CHEBI:18420"/>
    </cofactor>
</comment>
<feature type="binding site" evidence="18">
    <location>
        <position position="154"/>
    </location>
    <ligand>
        <name>K(+)</name>
        <dbReference type="ChEBI" id="CHEBI:29103"/>
    </ligand>
</feature>
<dbReference type="Gene3D" id="3.40.50.10260">
    <property type="entry name" value="YjeF N-terminal domain"/>
    <property type="match status" value="1"/>
</dbReference>
<dbReference type="NCBIfam" id="TIGR00196">
    <property type="entry name" value="yjeF_cterm"/>
    <property type="match status" value="1"/>
</dbReference>
<evidence type="ECO:0000256" key="10">
    <source>
        <dbReference type="ARBA" id="ARBA00023027"/>
    </source>
</evidence>
<evidence type="ECO:0000256" key="1">
    <source>
        <dbReference type="ARBA" id="ARBA00000013"/>
    </source>
</evidence>
<reference evidence="23" key="1">
    <citation type="journal article" date="2019" name="Int. J. Syst. Evol. Microbiol.">
        <title>The Global Catalogue of Microorganisms (GCM) 10K type strain sequencing project: providing services to taxonomists for standard genome sequencing and annotation.</title>
        <authorList>
            <consortium name="The Broad Institute Genomics Platform"/>
            <consortium name="The Broad Institute Genome Sequencing Center for Infectious Disease"/>
            <person name="Wu L."/>
            <person name="Ma J."/>
        </authorList>
    </citation>
    <scope>NUCLEOTIDE SEQUENCE [LARGE SCALE GENOMIC DNA]</scope>
    <source>
        <strain evidence="23">CCUG 61697</strain>
    </source>
</reference>
<evidence type="ECO:0000256" key="19">
    <source>
        <dbReference type="PIRNR" id="PIRNR017184"/>
    </source>
</evidence>
<gene>
    <name evidence="17" type="primary">nnrD</name>
    <name evidence="18" type="synonym">nnrE</name>
    <name evidence="22" type="ORF">ACFQ2F_10690</name>
</gene>
<evidence type="ECO:0000256" key="6">
    <source>
        <dbReference type="ARBA" id="ARBA00022741"/>
    </source>
</evidence>
<keyword evidence="6 17" id="KW-0547">Nucleotide-binding</keyword>
<feature type="domain" description="YjeF N-terminal" evidence="21">
    <location>
        <begin position="10"/>
        <end position="208"/>
    </location>
</feature>
<dbReference type="InterPro" id="IPR000631">
    <property type="entry name" value="CARKD"/>
</dbReference>
<comment type="similarity">
    <text evidence="3 19">In the N-terminal section; belongs to the NnrE/AIBP family.</text>
</comment>
<comment type="function">
    <text evidence="17">Catalyzes the dehydration of the S-form of NAD(P)HX at the expense of ADP, which is converted to AMP. Together with NAD(P)HX epimerase, which catalyzes the epimerization of the S- and R-forms, the enzyme allows the repair of both epimers of NAD(P)HX, a damaged form of NAD(P)H that is a result of enzymatic or heat-dependent hydration.</text>
</comment>
<evidence type="ECO:0000256" key="8">
    <source>
        <dbReference type="ARBA" id="ARBA00022857"/>
    </source>
</evidence>
<dbReference type="Pfam" id="PF03853">
    <property type="entry name" value="YjeF_N"/>
    <property type="match status" value="1"/>
</dbReference>
<keyword evidence="13" id="KW-0511">Multifunctional enzyme</keyword>
<comment type="cofactor">
    <cofactor evidence="18 19">
        <name>K(+)</name>
        <dbReference type="ChEBI" id="CHEBI:29103"/>
    </cofactor>
    <text evidence="18 19">Binds 1 potassium ion per subunit.</text>
</comment>
<protein>
    <recommendedName>
        <fullName evidence="19">Bifunctional NAD(P)H-hydrate repair enzyme</fullName>
    </recommendedName>
    <alternativeName>
        <fullName evidence="19">Nicotinamide nucleotide repair protein</fullName>
    </alternativeName>
    <domain>
        <recommendedName>
            <fullName evidence="19">ADP-dependent (S)-NAD(P)H-hydrate dehydratase</fullName>
            <ecNumber evidence="19">4.2.1.136</ecNumber>
        </recommendedName>
        <alternativeName>
            <fullName evidence="19">ADP-dependent NAD(P)HX dehydratase</fullName>
        </alternativeName>
    </domain>
    <domain>
        <recommendedName>
            <fullName evidence="19">NAD(P)H-hydrate epimerase</fullName>
            <ecNumber evidence="19">5.1.99.6</ecNumber>
        </recommendedName>
    </domain>
</protein>
<keyword evidence="8 17" id="KW-0521">NADP</keyword>
<comment type="function">
    <text evidence="14 19">Bifunctional enzyme that catalyzes the epimerization of the S- and R-forms of NAD(P)HX and the dehydration of the S-form of NAD(P)HX at the expense of ADP, which is converted to AMP. This allows the repair of both epimers of NAD(P)HX, a damaged form of NAD(P)H that is a result of enzymatic or heat-dependent hydration.</text>
</comment>
<keyword evidence="12 17" id="KW-0456">Lyase</keyword>
<evidence type="ECO:0000313" key="22">
    <source>
        <dbReference type="EMBL" id="MFD0987560.1"/>
    </source>
</evidence>
<comment type="catalytic activity">
    <reaction evidence="16 17 19">
        <text>(6S)-NADPHX + ADP = AMP + phosphate + NADPH + H(+)</text>
        <dbReference type="Rhea" id="RHEA:32235"/>
        <dbReference type="ChEBI" id="CHEBI:15378"/>
        <dbReference type="ChEBI" id="CHEBI:43474"/>
        <dbReference type="ChEBI" id="CHEBI:57783"/>
        <dbReference type="ChEBI" id="CHEBI:64076"/>
        <dbReference type="ChEBI" id="CHEBI:456215"/>
        <dbReference type="ChEBI" id="CHEBI:456216"/>
        <dbReference type="EC" id="4.2.1.136"/>
    </reaction>
</comment>
<keyword evidence="7 17" id="KW-0067">ATP-binding</keyword>
<evidence type="ECO:0000256" key="2">
    <source>
        <dbReference type="ARBA" id="ARBA00000909"/>
    </source>
</evidence>
<comment type="catalytic activity">
    <reaction evidence="15 17 19">
        <text>(6S)-NADHX + ADP = AMP + phosphate + NADH + H(+)</text>
        <dbReference type="Rhea" id="RHEA:32223"/>
        <dbReference type="ChEBI" id="CHEBI:15378"/>
        <dbReference type="ChEBI" id="CHEBI:43474"/>
        <dbReference type="ChEBI" id="CHEBI:57945"/>
        <dbReference type="ChEBI" id="CHEBI:64074"/>
        <dbReference type="ChEBI" id="CHEBI:456215"/>
        <dbReference type="ChEBI" id="CHEBI:456216"/>
        <dbReference type="EC" id="4.2.1.136"/>
    </reaction>
</comment>
<evidence type="ECO:0000259" key="21">
    <source>
        <dbReference type="PROSITE" id="PS51385"/>
    </source>
</evidence>
<feature type="binding site" evidence="17">
    <location>
        <position position="253"/>
    </location>
    <ligand>
        <name>(6S)-NADPHX</name>
        <dbReference type="ChEBI" id="CHEBI:64076"/>
    </ligand>
</feature>
<dbReference type="PIRSF" id="PIRSF017184">
    <property type="entry name" value="Nnr"/>
    <property type="match status" value="1"/>
</dbReference>
<comment type="similarity">
    <text evidence="17">Belongs to the NnrD/CARKD family.</text>
</comment>
<proteinExistence type="inferred from homology"/>
<dbReference type="EC" id="5.1.99.6" evidence="19"/>
<feature type="binding site" evidence="18">
    <location>
        <begin position="122"/>
        <end position="128"/>
    </location>
    <ligand>
        <name>(6S)-NADPHX</name>
        <dbReference type="ChEBI" id="CHEBI:64076"/>
    </ligand>
</feature>
<comment type="subunit">
    <text evidence="17">Homotetramer.</text>
</comment>
<evidence type="ECO:0000256" key="4">
    <source>
        <dbReference type="ARBA" id="ARBA00009524"/>
    </source>
</evidence>
<evidence type="ECO:0000256" key="18">
    <source>
        <dbReference type="HAMAP-Rule" id="MF_01966"/>
    </source>
</evidence>
<dbReference type="Gene3D" id="3.40.1190.20">
    <property type="match status" value="1"/>
</dbReference>
<evidence type="ECO:0000256" key="16">
    <source>
        <dbReference type="ARBA" id="ARBA00049209"/>
    </source>
</evidence>
<evidence type="ECO:0000256" key="9">
    <source>
        <dbReference type="ARBA" id="ARBA00022958"/>
    </source>
</evidence>
<comment type="function">
    <text evidence="18">Catalyzes the epimerization of the S- and R-forms of NAD(P)HX, a damaged form of NAD(P)H that is a result of enzymatic or heat-dependent hydration. This is a prerequisite for the S-specific NAD(P)H-hydrate dehydratase to allow the repair of both epimers of NAD(P)HX.</text>
</comment>
<name>A0ABW3JCI1_9HYPH</name>
<evidence type="ECO:0000256" key="15">
    <source>
        <dbReference type="ARBA" id="ARBA00048238"/>
    </source>
</evidence>
<dbReference type="HAMAP" id="MF_01965">
    <property type="entry name" value="NADHX_dehydratase"/>
    <property type="match status" value="1"/>
</dbReference>
<dbReference type="PANTHER" id="PTHR12592">
    <property type="entry name" value="ATP-DEPENDENT (S)-NAD(P)H-HYDRATE DEHYDRATASE FAMILY MEMBER"/>
    <property type="match status" value="1"/>
</dbReference>
<feature type="binding site" evidence="18">
    <location>
        <position position="118"/>
    </location>
    <ligand>
        <name>K(+)</name>
        <dbReference type="ChEBI" id="CHEBI:29103"/>
    </ligand>
</feature>
<dbReference type="PROSITE" id="PS51383">
    <property type="entry name" value="YJEF_C_3"/>
    <property type="match status" value="1"/>
</dbReference>
<dbReference type="InterPro" id="IPR036652">
    <property type="entry name" value="YjeF_N_dom_sf"/>
</dbReference>
<organism evidence="22 23">
    <name type="scientific">Methyloligella solikamskensis</name>
    <dbReference type="NCBI Taxonomy" id="1177756"/>
    <lineage>
        <taxon>Bacteria</taxon>
        <taxon>Pseudomonadati</taxon>
        <taxon>Pseudomonadota</taxon>
        <taxon>Alphaproteobacteria</taxon>
        <taxon>Hyphomicrobiales</taxon>
        <taxon>Hyphomicrobiaceae</taxon>
        <taxon>Methyloligella</taxon>
    </lineage>
</organism>
<evidence type="ECO:0000256" key="17">
    <source>
        <dbReference type="HAMAP-Rule" id="MF_01965"/>
    </source>
</evidence>
<accession>A0ABW3JCI1</accession>
<keyword evidence="9 18" id="KW-0630">Potassium</keyword>
<dbReference type="InterPro" id="IPR017953">
    <property type="entry name" value="Carbohydrate_kinase_pred_CS"/>
</dbReference>
<evidence type="ECO:0000256" key="13">
    <source>
        <dbReference type="ARBA" id="ARBA00023268"/>
    </source>
</evidence>
<feature type="binding site" evidence="17">
    <location>
        <begin position="410"/>
        <end position="414"/>
    </location>
    <ligand>
        <name>AMP</name>
        <dbReference type="ChEBI" id="CHEBI:456215"/>
    </ligand>
</feature>
<comment type="catalytic activity">
    <reaction evidence="1 18 19">
        <text>(6R)-NADHX = (6S)-NADHX</text>
        <dbReference type="Rhea" id="RHEA:32215"/>
        <dbReference type="ChEBI" id="CHEBI:64074"/>
        <dbReference type="ChEBI" id="CHEBI:64075"/>
        <dbReference type="EC" id="5.1.99.6"/>
    </reaction>
</comment>
<feature type="binding site" evidence="17">
    <location>
        <position position="440"/>
    </location>
    <ligand>
        <name>(6S)-NADPHX</name>
        <dbReference type="ChEBI" id="CHEBI:64076"/>
    </ligand>
</feature>
<keyword evidence="23" id="KW-1185">Reference proteome</keyword>
<evidence type="ECO:0000256" key="5">
    <source>
        <dbReference type="ARBA" id="ARBA00022723"/>
    </source>
</evidence>